<proteinExistence type="predicted"/>
<feature type="signal peptide" evidence="1">
    <location>
        <begin position="1"/>
        <end position="21"/>
    </location>
</feature>
<evidence type="ECO:0000313" key="2">
    <source>
        <dbReference type="EMBL" id="GAA4785675.1"/>
    </source>
</evidence>
<sequence length="129" mass="14089">MADRRLALLASLLMAAPCAQADSVRCHIVYGGEPFTVDATPTDAPYRVPAQKIGRYFEFKAVYVTAPARAAAINLYVYAIASGEPVPIHQAKHRPPFLASGGPHGFTGLHFVYEPSKGSELQYWCERLP</sequence>
<keyword evidence="3" id="KW-1185">Reference proteome</keyword>
<feature type="chain" id="PRO_5045202037" evidence="1">
    <location>
        <begin position="22"/>
        <end position="129"/>
    </location>
</feature>
<gene>
    <name evidence="2" type="ORF">GCM10023307_07970</name>
</gene>
<name>A0ABP9ASL3_9GAMM</name>
<dbReference type="EMBL" id="BAABJE010000002">
    <property type="protein sequence ID" value="GAA4785675.1"/>
    <property type="molecule type" value="Genomic_DNA"/>
</dbReference>
<evidence type="ECO:0000256" key="1">
    <source>
        <dbReference type="SAM" id="SignalP"/>
    </source>
</evidence>
<keyword evidence="1" id="KW-0732">Signal</keyword>
<protein>
    <submittedName>
        <fullName evidence="2">Uncharacterized protein</fullName>
    </submittedName>
</protein>
<organism evidence="2 3">
    <name type="scientific">Lysobacter hankyongensis</name>
    <dbReference type="NCBI Taxonomy" id="1176535"/>
    <lineage>
        <taxon>Bacteria</taxon>
        <taxon>Pseudomonadati</taxon>
        <taxon>Pseudomonadota</taxon>
        <taxon>Gammaproteobacteria</taxon>
        <taxon>Lysobacterales</taxon>
        <taxon>Lysobacteraceae</taxon>
        <taxon>Lysobacter</taxon>
    </lineage>
</organism>
<accession>A0ABP9ASL3</accession>
<evidence type="ECO:0000313" key="3">
    <source>
        <dbReference type="Proteomes" id="UP001499959"/>
    </source>
</evidence>
<dbReference type="Proteomes" id="UP001499959">
    <property type="component" value="Unassembled WGS sequence"/>
</dbReference>
<dbReference type="RefSeq" id="WP_345302006.1">
    <property type="nucleotide sequence ID" value="NZ_BAABJE010000002.1"/>
</dbReference>
<reference evidence="3" key="1">
    <citation type="journal article" date="2019" name="Int. J. Syst. Evol. Microbiol.">
        <title>The Global Catalogue of Microorganisms (GCM) 10K type strain sequencing project: providing services to taxonomists for standard genome sequencing and annotation.</title>
        <authorList>
            <consortium name="The Broad Institute Genomics Platform"/>
            <consortium name="The Broad Institute Genome Sequencing Center for Infectious Disease"/>
            <person name="Wu L."/>
            <person name="Ma J."/>
        </authorList>
    </citation>
    <scope>NUCLEOTIDE SEQUENCE [LARGE SCALE GENOMIC DNA]</scope>
    <source>
        <strain evidence="3">JCM 18204</strain>
    </source>
</reference>
<comment type="caution">
    <text evidence="2">The sequence shown here is derived from an EMBL/GenBank/DDBJ whole genome shotgun (WGS) entry which is preliminary data.</text>
</comment>